<proteinExistence type="predicted"/>
<reference evidence="4" key="2">
    <citation type="submission" date="2019-11" db="UniProtKB">
        <authorList>
            <consortium name="WormBaseParasite"/>
        </authorList>
    </citation>
    <scope>IDENTIFICATION</scope>
</reference>
<sequence length="335" mass="39108">MSLPIEEVDNNGNAIFFKSPADISKSAFFDNYDINSQERVNELYVQNRLPAPKFRGFVFNYSAFLALFSRGQAGQHRVKQQINYQRIKAIYSSEHDPSVVFMIIEHSKGQSQVRVFRLPNIIAGTKFRYVIDQLQLNPMHESDFFKQGTFRRTVNSGSSFSTPQTEESEVSATSATHNVYKSAAHNPTMRTFYKEDEEPKLPRVQPFAFSTFPTSPLYSHQRSVSRQRTNLFESFYPADYEVYRPASRRSRINRYDNDYTGSRRSSRRRSSRPRMESPSLNHNSRAAVRSRMQNKNNKYADYQTNQYDYEMPQNFLTGFASRSGSVPHRYTPYYY</sequence>
<evidence type="ECO:0000313" key="2">
    <source>
        <dbReference type="EMBL" id="VDD83316.1"/>
    </source>
</evidence>
<protein>
    <submittedName>
        <fullName evidence="4">Velvet domain-containing protein</fullName>
    </submittedName>
</protein>
<evidence type="ECO:0000313" key="4">
    <source>
        <dbReference type="WBParaSite" id="MCU_008438-RA"/>
    </source>
</evidence>
<keyword evidence="3" id="KW-1185">Reference proteome</keyword>
<gene>
    <name evidence="2" type="ORF">MCOS_LOCUS9319</name>
</gene>
<dbReference type="Proteomes" id="UP000267029">
    <property type="component" value="Unassembled WGS sequence"/>
</dbReference>
<feature type="region of interest" description="Disordered" evidence="1">
    <location>
        <begin position="253"/>
        <end position="295"/>
    </location>
</feature>
<evidence type="ECO:0000256" key="1">
    <source>
        <dbReference type="SAM" id="MobiDB-lite"/>
    </source>
</evidence>
<accession>A0A0R3UNE5</accession>
<evidence type="ECO:0000313" key="3">
    <source>
        <dbReference type="Proteomes" id="UP000267029"/>
    </source>
</evidence>
<organism evidence="2 3">
    <name type="scientific">Mesocestoides corti</name>
    <name type="common">Flatworm</name>
    <dbReference type="NCBI Taxonomy" id="53468"/>
    <lineage>
        <taxon>Eukaryota</taxon>
        <taxon>Metazoa</taxon>
        <taxon>Spiralia</taxon>
        <taxon>Lophotrochozoa</taxon>
        <taxon>Platyhelminthes</taxon>
        <taxon>Cestoda</taxon>
        <taxon>Eucestoda</taxon>
        <taxon>Cyclophyllidea</taxon>
        <taxon>Mesocestoididae</taxon>
        <taxon>Mesocestoides</taxon>
    </lineage>
</organism>
<dbReference type="WBParaSite" id="MCU_008438-RA">
    <property type="protein sequence ID" value="MCU_008438-RA"/>
    <property type="gene ID" value="MCU_008438"/>
</dbReference>
<dbReference type="AlphaFoldDB" id="A0A0R3UNE5"/>
<dbReference type="OrthoDB" id="6239881at2759"/>
<feature type="region of interest" description="Disordered" evidence="1">
    <location>
        <begin position="155"/>
        <end position="174"/>
    </location>
</feature>
<dbReference type="EMBL" id="UXSR01005691">
    <property type="protein sequence ID" value="VDD83316.1"/>
    <property type="molecule type" value="Genomic_DNA"/>
</dbReference>
<reference evidence="2 3" key="1">
    <citation type="submission" date="2018-10" db="EMBL/GenBank/DDBJ databases">
        <authorList>
            <consortium name="Pathogen Informatics"/>
        </authorList>
    </citation>
    <scope>NUCLEOTIDE SEQUENCE [LARGE SCALE GENOMIC DNA]</scope>
</reference>
<name>A0A0R3UNE5_MESCO</name>